<feature type="compositionally biased region" description="Basic and acidic residues" evidence="1">
    <location>
        <begin position="179"/>
        <end position="192"/>
    </location>
</feature>
<name>A0A6G1GNX1_9PEZI</name>
<feature type="region of interest" description="Disordered" evidence="1">
    <location>
        <begin position="179"/>
        <end position="247"/>
    </location>
</feature>
<proteinExistence type="predicted"/>
<evidence type="ECO:0000256" key="1">
    <source>
        <dbReference type="SAM" id="MobiDB-lite"/>
    </source>
</evidence>
<dbReference type="InterPro" id="IPR027417">
    <property type="entry name" value="P-loop_NTPase"/>
</dbReference>
<keyword evidence="3" id="KW-1185">Reference proteome</keyword>
<protein>
    <submittedName>
        <fullName evidence="2">Uncharacterized protein</fullName>
    </submittedName>
</protein>
<evidence type="ECO:0000313" key="2">
    <source>
        <dbReference type="EMBL" id="KAF1982514.1"/>
    </source>
</evidence>
<dbReference type="OrthoDB" id="3793553at2759"/>
<feature type="compositionally biased region" description="Gly residues" evidence="1">
    <location>
        <begin position="197"/>
        <end position="213"/>
    </location>
</feature>
<dbReference type="AlphaFoldDB" id="A0A6G1GNX1"/>
<dbReference type="Gene3D" id="3.40.50.300">
    <property type="entry name" value="P-loop containing nucleotide triphosphate hydrolases"/>
    <property type="match status" value="1"/>
</dbReference>
<organism evidence="2 3">
    <name type="scientific">Aulographum hederae CBS 113979</name>
    <dbReference type="NCBI Taxonomy" id="1176131"/>
    <lineage>
        <taxon>Eukaryota</taxon>
        <taxon>Fungi</taxon>
        <taxon>Dikarya</taxon>
        <taxon>Ascomycota</taxon>
        <taxon>Pezizomycotina</taxon>
        <taxon>Dothideomycetes</taxon>
        <taxon>Pleosporomycetidae</taxon>
        <taxon>Aulographales</taxon>
        <taxon>Aulographaceae</taxon>
    </lineage>
</organism>
<evidence type="ECO:0000313" key="3">
    <source>
        <dbReference type="Proteomes" id="UP000800041"/>
    </source>
</evidence>
<feature type="compositionally biased region" description="Gly residues" evidence="1">
    <location>
        <begin position="221"/>
        <end position="234"/>
    </location>
</feature>
<sequence length="247" mass="26833">MEKRDKSFVINQSSVFRRSKQAKTYFHATKVLKTMQLEGKDAHNLRRIRSEAYNHLLREFTQTVKIMFCTNTSAAHRTIQDVFEPKILVVDKAGLSTLADGCVPLAAFKNNMQLVIVAGNHDSERPMAFSFFKNEACSWGKKSFLDRLATAKDRGVSIEVQTLDKQYVTDSVNPRKASKDLCRLKDLEERRMKSSRGGRGGRGGSGSGGSRGGKGAKRGGKGGAGGENGASRGGKGTKRGGKGGTEG</sequence>
<accession>A0A6G1GNX1</accession>
<gene>
    <name evidence="2" type="ORF">K402DRAFT_466651</name>
</gene>
<dbReference type="Proteomes" id="UP000800041">
    <property type="component" value="Unassembled WGS sequence"/>
</dbReference>
<dbReference type="EMBL" id="ML977183">
    <property type="protein sequence ID" value="KAF1982514.1"/>
    <property type="molecule type" value="Genomic_DNA"/>
</dbReference>
<reference evidence="2" key="1">
    <citation type="journal article" date="2020" name="Stud. Mycol.">
        <title>101 Dothideomycetes genomes: a test case for predicting lifestyles and emergence of pathogens.</title>
        <authorList>
            <person name="Haridas S."/>
            <person name="Albert R."/>
            <person name="Binder M."/>
            <person name="Bloem J."/>
            <person name="Labutti K."/>
            <person name="Salamov A."/>
            <person name="Andreopoulos B."/>
            <person name="Baker S."/>
            <person name="Barry K."/>
            <person name="Bills G."/>
            <person name="Bluhm B."/>
            <person name="Cannon C."/>
            <person name="Castanera R."/>
            <person name="Culley D."/>
            <person name="Daum C."/>
            <person name="Ezra D."/>
            <person name="Gonzalez J."/>
            <person name="Henrissat B."/>
            <person name="Kuo A."/>
            <person name="Liang C."/>
            <person name="Lipzen A."/>
            <person name="Lutzoni F."/>
            <person name="Magnuson J."/>
            <person name="Mondo S."/>
            <person name="Nolan M."/>
            <person name="Ohm R."/>
            <person name="Pangilinan J."/>
            <person name="Park H.-J."/>
            <person name="Ramirez L."/>
            <person name="Alfaro M."/>
            <person name="Sun H."/>
            <person name="Tritt A."/>
            <person name="Yoshinaga Y."/>
            <person name="Zwiers L.-H."/>
            <person name="Turgeon B."/>
            <person name="Goodwin S."/>
            <person name="Spatafora J."/>
            <person name="Crous P."/>
            <person name="Grigoriev I."/>
        </authorList>
    </citation>
    <scope>NUCLEOTIDE SEQUENCE</scope>
    <source>
        <strain evidence="2">CBS 113979</strain>
    </source>
</reference>